<dbReference type="Pfam" id="PF00160">
    <property type="entry name" value="Pro_isomerase"/>
    <property type="match status" value="1"/>
</dbReference>
<evidence type="ECO:0000313" key="4">
    <source>
        <dbReference type="Proteomes" id="UP000722791"/>
    </source>
</evidence>
<feature type="domain" description="PPIase cyclophilin-type" evidence="2">
    <location>
        <begin position="54"/>
        <end position="173"/>
    </location>
</feature>
<dbReference type="InterPro" id="IPR002130">
    <property type="entry name" value="Cyclophilin-type_PPIase_dom"/>
</dbReference>
<organism evidence="3 4">
    <name type="scientific">Volvox reticuliferus</name>
    <dbReference type="NCBI Taxonomy" id="1737510"/>
    <lineage>
        <taxon>Eukaryota</taxon>
        <taxon>Viridiplantae</taxon>
        <taxon>Chlorophyta</taxon>
        <taxon>core chlorophytes</taxon>
        <taxon>Chlorophyceae</taxon>
        <taxon>CS clade</taxon>
        <taxon>Chlamydomonadales</taxon>
        <taxon>Volvocaceae</taxon>
        <taxon>Volvox</taxon>
    </lineage>
</organism>
<evidence type="ECO:0000259" key="2">
    <source>
        <dbReference type="Pfam" id="PF00160"/>
    </source>
</evidence>
<dbReference type="SUPFAM" id="SSF50891">
    <property type="entry name" value="Cyclophilin-like"/>
    <property type="match status" value="1"/>
</dbReference>
<evidence type="ECO:0000313" key="3">
    <source>
        <dbReference type="EMBL" id="GIM03420.1"/>
    </source>
</evidence>
<proteinExistence type="predicted"/>
<dbReference type="Proteomes" id="UP000722791">
    <property type="component" value="Unassembled WGS sequence"/>
</dbReference>
<dbReference type="PANTHER" id="PTHR46873:SF1">
    <property type="entry name" value="EXPRESSED PROTEIN"/>
    <property type="match status" value="1"/>
</dbReference>
<comment type="caution">
    <text evidence="3">The sequence shown here is derived from an EMBL/GenBank/DDBJ whole genome shotgun (WGS) entry which is preliminary data.</text>
</comment>
<feature type="signal peptide" evidence="1">
    <location>
        <begin position="1"/>
        <end position="24"/>
    </location>
</feature>
<dbReference type="AlphaFoldDB" id="A0A8J4GB14"/>
<dbReference type="GO" id="GO:0003755">
    <property type="term" value="F:peptidyl-prolyl cis-trans isomerase activity"/>
    <property type="evidence" value="ECO:0007669"/>
    <property type="project" value="InterPro"/>
</dbReference>
<gene>
    <name evidence="3" type="ORF">Vretimale_8166</name>
</gene>
<feature type="chain" id="PRO_5035284452" description="PPIase cyclophilin-type domain-containing protein" evidence="1">
    <location>
        <begin position="25"/>
        <end position="255"/>
    </location>
</feature>
<sequence>MQKLGITVFLVLFFSIYLHSLADGTRNSAFIGYHEAEKGLKAKEQQRKSTDFKVKISSPFGEFIIKLRPDLAPDTCLLVWELAQKGICPNCKFYRHEPVPMNWGQEGFYGPPYALLQGSLQDLARQPPFENAQQLQVKKGHVCIIPNCKEFFIATADHPEWGASHTIFGEVEDLSAEPSYPFEPFHTATNSDKITTRWLDNSYAFNLTSIEPVPVQQQQQLQVLQQPQLLDVKQLDLSQTDISPGVLLDRMEESF</sequence>
<evidence type="ECO:0000256" key="1">
    <source>
        <dbReference type="SAM" id="SignalP"/>
    </source>
</evidence>
<dbReference type="Gene3D" id="2.40.100.10">
    <property type="entry name" value="Cyclophilin-like"/>
    <property type="match status" value="1"/>
</dbReference>
<name>A0A8J4GB14_9CHLO</name>
<accession>A0A8J4GB14</accession>
<dbReference type="InterPro" id="IPR029000">
    <property type="entry name" value="Cyclophilin-like_dom_sf"/>
</dbReference>
<dbReference type="EMBL" id="BNCQ01000014">
    <property type="protein sequence ID" value="GIM03420.1"/>
    <property type="molecule type" value="Genomic_DNA"/>
</dbReference>
<reference evidence="3" key="1">
    <citation type="journal article" date="2021" name="Proc. Natl. Acad. Sci. U.S.A.">
        <title>Three genomes in the algal genus Volvox reveal the fate of a haploid sex-determining region after a transition to homothallism.</title>
        <authorList>
            <person name="Yamamoto K."/>
            <person name="Hamaji T."/>
            <person name="Kawai-Toyooka H."/>
            <person name="Matsuzaki R."/>
            <person name="Takahashi F."/>
            <person name="Nishimura Y."/>
            <person name="Kawachi M."/>
            <person name="Noguchi H."/>
            <person name="Minakuchi Y."/>
            <person name="Umen J.G."/>
            <person name="Toyoda A."/>
            <person name="Nozaki H."/>
        </authorList>
    </citation>
    <scope>NUCLEOTIDE SEQUENCE</scope>
    <source>
        <strain evidence="3">NIES-3785</strain>
    </source>
</reference>
<dbReference type="PANTHER" id="PTHR46873">
    <property type="entry name" value="EXPRESSED PROTEIN"/>
    <property type="match status" value="1"/>
</dbReference>
<protein>
    <recommendedName>
        <fullName evidence="2">PPIase cyclophilin-type domain-containing protein</fullName>
    </recommendedName>
</protein>
<keyword evidence="1" id="KW-0732">Signal</keyword>